<accession>A0A4S9VXR9</accession>
<dbReference type="Pfam" id="PF08240">
    <property type="entry name" value="ADH_N"/>
    <property type="match status" value="1"/>
</dbReference>
<reference evidence="3 4" key="1">
    <citation type="submission" date="2018-10" db="EMBL/GenBank/DDBJ databases">
        <title>Fifty Aureobasidium pullulans genomes reveal a recombining polyextremotolerant generalist.</title>
        <authorList>
            <person name="Gostincar C."/>
            <person name="Turk M."/>
            <person name="Zajc J."/>
            <person name="Gunde-Cimerman N."/>
        </authorList>
    </citation>
    <scope>NUCLEOTIDE SEQUENCE [LARGE SCALE GENOMIC DNA]</scope>
    <source>
        <strain evidence="3 4">EXF-4256</strain>
    </source>
</reference>
<dbReference type="PANTHER" id="PTHR43401:SF5">
    <property type="entry name" value="ALCOHOL DEHYDROGENASE-RELATED"/>
    <property type="match status" value="1"/>
</dbReference>
<keyword evidence="1" id="KW-0560">Oxidoreductase</keyword>
<evidence type="ECO:0000259" key="2">
    <source>
        <dbReference type="SMART" id="SM00829"/>
    </source>
</evidence>
<dbReference type="AlphaFoldDB" id="A0A4S9VXR9"/>
<dbReference type="Proteomes" id="UP000305064">
    <property type="component" value="Unassembled WGS sequence"/>
</dbReference>
<gene>
    <name evidence="3" type="ORF">D6C94_08184</name>
</gene>
<evidence type="ECO:0000256" key="1">
    <source>
        <dbReference type="ARBA" id="ARBA00023002"/>
    </source>
</evidence>
<dbReference type="Pfam" id="PF00107">
    <property type="entry name" value="ADH_zinc_N"/>
    <property type="match status" value="1"/>
</dbReference>
<dbReference type="InterPro" id="IPR011032">
    <property type="entry name" value="GroES-like_sf"/>
</dbReference>
<proteinExistence type="predicted"/>
<dbReference type="InterPro" id="IPR036291">
    <property type="entry name" value="NAD(P)-bd_dom_sf"/>
</dbReference>
<evidence type="ECO:0000313" key="4">
    <source>
        <dbReference type="Proteomes" id="UP000305064"/>
    </source>
</evidence>
<dbReference type="InterPro" id="IPR020843">
    <property type="entry name" value="ER"/>
</dbReference>
<dbReference type="InterPro" id="IPR013154">
    <property type="entry name" value="ADH-like_N"/>
</dbReference>
<organism evidence="3 4">
    <name type="scientific">Aureobasidium pullulans</name>
    <name type="common">Black yeast</name>
    <name type="synonym">Pullularia pullulans</name>
    <dbReference type="NCBI Taxonomy" id="5580"/>
    <lineage>
        <taxon>Eukaryota</taxon>
        <taxon>Fungi</taxon>
        <taxon>Dikarya</taxon>
        <taxon>Ascomycota</taxon>
        <taxon>Pezizomycotina</taxon>
        <taxon>Dothideomycetes</taxon>
        <taxon>Dothideomycetidae</taxon>
        <taxon>Dothideales</taxon>
        <taxon>Saccotheciaceae</taxon>
        <taxon>Aureobasidium</taxon>
    </lineage>
</organism>
<evidence type="ECO:0000313" key="3">
    <source>
        <dbReference type="EMBL" id="THY70915.1"/>
    </source>
</evidence>
<dbReference type="EMBL" id="QZBJ01000067">
    <property type="protein sequence ID" value="THY70915.1"/>
    <property type="molecule type" value="Genomic_DNA"/>
</dbReference>
<dbReference type="Gene3D" id="3.90.180.10">
    <property type="entry name" value="Medium-chain alcohol dehydrogenases, catalytic domain"/>
    <property type="match status" value="1"/>
</dbReference>
<dbReference type="SMART" id="SM00829">
    <property type="entry name" value="PKS_ER"/>
    <property type="match status" value="1"/>
</dbReference>
<dbReference type="InterPro" id="IPR013149">
    <property type="entry name" value="ADH-like_C"/>
</dbReference>
<comment type="caution">
    <text evidence="3">The sequence shown here is derived from an EMBL/GenBank/DDBJ whole genome shotgun (WGS) entry which is preliminary data.</text>
</comment>
<dbReference type="InterPro" id="IPR050129">
    <property type="entry name" value="Zn_alcohol_dh"/>
</dbReference>
<dbReference type="SUPFAM" id="SSF50129">
    <property type="entry name" value="GroES-like"/>
    <property type="match status" value="1"/>
</dbReference>
<protein>
    <recommendedName>
        <fullName evidence="2">Enoyl reductase (ER) domain-containing protein</fullName>
    </recommendedName>
</protein>
<name>A0A4S9VXR9_AURPU</name>
<dbReference type="SUPFAM" id="SSF51735">
    <property type="entry name" value="NAD(P)-binding Rossmann-fold domains"/>
    <property type="match status" value="1"/>
</dbReference>
<dbReference type="PANTHER" id="PTHR43401">
    <property type="entry name" value="L-THREONINE 3-DEHYDROGENASE"/>
    <property type="match status" value="1"/>
</dbReference>
<feature type="domain" description="Enoyl reductase (ER)" evidence="2">
    <location>
        <begin position="13"/>
        <end position="363"/>
    </location>
</feature>
<sequence length="371" mass="39182">MPQITTARLATQGQSLELVTVDEPVPGPKEVLVKVEASSLVPNASNIVSGSVEEGPELPCFFGLDASGVIEAIGPHVVGLNVGDRVYVDPLLTCGTCHQCRRGNKKLCHNSCLRSYITLNPGGKEQHKRYPLGALSEYVLSPDTNIAVLPSSIDINTACRFGYVGTSFGGLKKADIGPGKTLLINGVTGTLGYAAVAIGLGLGCTKILGVGRNRERLAQVQSLCKNGRVAVRSSEDGDFADWVRDETNGLGVDALYDCLGAGGDAESTSQLLECVKAGGKMILAGGATEGKIEFTYRTAMVRDVAILGTVWFDSAEIDEMMVLIDAGVIDLSFLQHKFFSVSDVNKALEFVGSRPGGAVNVVVQPHKLRET</sequence>
<dbReference type="GO" id="GO:0016491">
    <property type="term" value="F:oxidoreductase activity"/>
    <property type="evidence" value="ECO:0007669"/>
    <property type="project" value="UniProtKB-KW"/>
</dbReference>